<keyword evidence="1 2" id="KW-0238">DNA-binding</keyword>
<dbReference type="InterPro" id="IPR042988">
    <property type="entry name" value="NOBOX"/>
</dbReference>
<dbReference type="InParanoid" id="A0A1S3FME5"/>
<reference evidence="6" key="1">
    <citation type="submission" date="2025-08" db="UniProtKB">
        <authorList>
            <consortium name="RefSeq"/>
        </authorList>
    </citation>
    <scope>IDENTIFICATION</scope>
    <source>
        <tissue evidence="6">Kidney</tissue>
    </source>
</reference>
<organism evidence="5 6">
    <name type="scientific">Dipodomys ordii</name>
    <name type="common">Ord's kangaroo rat</name>
    <dbReference type="NCBI Taxonomy" id="10020"/>
    <lineage>
        <taxon>Eukaryota</taxon>
        <taxon>Metazoa</taxon>
        <taxon>Chordata</taxon>
        <taxon>Craniata</taxon>
        <taxon>Vertebrata</taxon>
        <taxon>Euteleostomi</taxon>
        <taxon>Mammalia</taxon>
        <taxon>Eutheria</taxon>
        <taxon>Euarchontoglires</taxon>
        <taxon>Glires</taxon>
        <taxon>Rodentia</taxon>
        <taxon>Castorimorpha</taxon>
        <taxon>Heteromyidae</taxon>
        <taxon>Dipodomyinae</taxon>
        <taxon>Dipodomys</taxon>
    </lineage>
</organism>
<name>A0A1S3FME5_DIPOR</name>
<sequence>MGLGDPDSVGATHKPIPAGSGSGPGPGHFHLAHLLSTLAQSNQNAEQKKGPPEVTCQVRKKTRTLYRSDQLEELERVFQEDHYPDGDKRQEIAQTVGVTSQRIMVWFQNRRAKWRKVERLNGKEKEDNLVVPTPASGQCSSTAELPPPPRPVDTKPDPVPAGPPLETFPETPMLLTSDRTLTATRPSDGVPRAGVTPPLSSPPPVRRTNLPFPSGPVPTSQLMPLRTDAPRKGNSHTDGPCGLWGTSLTPPPTGSYLEDLESQDYKGSSQPGPFPFSQPPQSQLFPTPPAQFPYLPPFPFPFLTPNSLAFPPPPPPLPPEDSLFPFPCGPSGGPPQSYFPGPPSGQILLPPPPPVGNTGAAPWSDPCFPDMPFSGLSCPPALGYPPGGNGFLPDLFLTPCAQTMSTHPSSGLNGLPEEARPEPGPSISKAHTEQLPPALDQPVPGQMAIYCWFPYDPYNSLVVYSRCLMEEQRGIGVYKGEKYWMLVVGLFGIGNNGEVRTSRA</sequence>
<dbReference type="OrthoDB" id="1867783at2759"/>
<feature type="region of interest" description="Disordered" evidence="3">
    <location>
        <begin position="407"/>
        <end position="432"/>
    </location>
</feature>
<evidence type="ECO:0000256" key="3">
    <source>
        <dbReference type="SAM" id="MobiDB-lite"/>
    </source>
</evidence>
<dbReference type="CTD" id="135935"/>
<dbReference type="FunFam" id="1.10.10.60:FF:000396">
    <property type="entry name" value="NOBOX oogenesis homeobox"/>
    <property type="match status" value="1"/>
</dbReference>
<dbReference type="Pfam" id="PF00046">
    <property type="entry name" value="Homeodomain"/>
    <property type="match status" value="1"/>
</dbReference>
<keyword evidence="5" id="KW-1185">Reference proteome</keyword>
<dbReference type="CDD" id="cd00086">
    <property type="entry name" value="homeodomain"/>
    <property type="match status" value="1"/>
</dbReference>
<keyword evidence="1 2" id="KW-0371">Homeobox</keyword>
<feature type="compositionally biased region" description="Basic and acidic residues" evidence="3">
    <location>
        <begin position="118"/>
        <end position="128"/>
    </location>
</feature>
<feature type="DNA-binding region" description="Homeobox" evidence="1">
    <location>
        <begin position="59"/>
        <end position="118"/>
    </location>
</feature>
<dbReference type="GO" id="GO:0005634">
    <property type="term" value="C:nucleus"/>
    <property type="evidence" value="ECO:0007669"/>
    <property type="project" value="UniProtKB-SubCell"/>
</dbReference>
<dbReference type="PANTHER" id="PTHR47060">
    <property type="entry name" value="HOMEOBOX PROTEIN NOBOX"/>
    <property type="match status" value="1"/>
</dbReference>
<comment type="subcellular location">
    <subcellularLocation>
        <location evidence="1 2">Nucleus</location>
    </subcellularLocation>
</comment>
<keyword evidence="1 2" id="KW-0539">Nucleus</keyword>
<dbReference type="PANTHER" id="PTHR47060:SF1">
    <property type="entry name" value="HOMEOBOX PROTEIN NOBOX"/>
    <property type="match status" value="1"/>
</dbReference>
<dbReference type="RefSeq" id="XP_012877047.1">
    <property type="nucleotide sequence ID" value="XM_013021593.1"/>
</dbReference>
<dbReference type="FunCoup" id="A0A1S3FME5">
    <property type="interactions" value="95"/>
</dbReference>
<dbReference type="AlphaFoldDB" id="A0A1S3FME5"/>
<evidence type="ECO:0000259" key="4">
    <source>
        <dbReference type="PROSITE" id="PS50071"/>
    </source>
</evidence>
<proteinExistence type="predicted"/>
<evidence type="ECO:0000256" key="2">
    <source>
        <dbReference type="RuleBase" id="RU000682"/>
    </source>
</evidence>
<evidence type="ECO:0000313" key="5">
    <source>
        <dbReference type="Proteomes" id="UP000081671"/>
    </source>
</evidence>
<dbReference type="InterPro" id="IPR009057">
    <property type="entry name" value="Homeodomain-like_sf"/>
</dbReference>
<feature type="region of interest" description="Disordered" evidence="3">
    <location>
        <begin position="118"/>
        <end position="287"/>
    </location>
</feature>
<dbReference type="PROSITE" id="PS50071">
    <property type="entry name" value="HOMEOBOX_2"/>
    <property type="match status" value="1"/>
</dbReference>
<protein>
    <submittedName>
        <fullName evidence="6">Homeobox protein NOBOX</fullName>
    </submittedName>
</protein>
<evidence type="ECO:0000256" key="1">
    <source>
        <dbReference type="PROSITE-ProRule" id="PRU00108"/>
    </source>
</evidence>
<dbReference type="Proteomes" id="UP000081671">
    <property type="component" value="Unplaced"/>
</dbReference>
<feature type="region of interest" description="Disordered" evidence="3">
    <location>
        <begin position="1"/>
        <end position="30"/>
    </location>
</feature>
<dbReference type="GeneID" id="105989506"/>
<dbReference type="Gene3D" id="1.10.10.60">
    <property type="entry name" value="Homeodomain-like"/>
    <property type="match status" value="1"/>
</dbReference>
<dbReference type="SUPFAM" id="SSF46689">
    <property type="entry name" value="Homeodomain-like"/>
    <property type="match status" value="1"/>
</dbReference>
<gene>
    <name evidence="6" type="primary">Nobox</name>
</gene>
<dbReference type="SMART" id="SM00389">
    <property type="entry name" value="HOX"/>
    <property type="match status" value="1"/>
</dbReference>
<dbReference type="InterPro" id="IPR001356">
    <property type="entry name" value="HD"/>
</dbReference>
<dbReference type="GO" id="GO:0000981">
    <property type="term" value="F:DNA-binding transcription factor activity, RNA polymerase II-specific"/>
    <property type="evidence" value="ECO:0007669"/>
    <property type="project" value="TreeGrafter"/>
</dbReference>
<dbReference type="GO" id="GO:0000978">
    <property type="term" value="F:RNA polymerase II cis-regulatory region sequence-specific DNA binding"/>
    <property type="evidence" value="ECO:0007669"/>
    <property type="project" value="TreeGrafter"/>
</dbReference>
<dbReference type="KEGG" id="dord:105989506"/>
<accession>A0A1S3FME5</accession>
<feature type="compositionally biased region" description="Pro residues" evidence="3">
    <location>
        <begin position="145"/>
        <end position="163"/>
    </location>
</feature>
<feature type="domain" description="Homeobox" evidence="4">
    <location>
        <begin position="57"/>
        <end position="117"/>
    </location>
</feature>
<evidence type="ECO:0000313" key="6">
    <source>
        <dbReference type="RefSeq" id="XP_012877047.1"/>
    </source>
</evidence>